<name>A0A5B7JKL4_PORTR</name>
<accession>A0A5B7JKL4</accession>
<dbReference type="Proteomes" id="UP000324222">
    <property type="component" value="Unassembled WGS sequence"/>
</dbReference>
<sequence length="56" mass="6447">MIPRFWVVTPKMRLRDMGPNMGTTINENDCAINGRFDYLRANRVFGWQPCLTSALA</sequence>
<comment type="caution">
    <text evidence="1">The sequence shown here is derived from an EMBL/GenBank/DDBJ whole genome shotgun (WGS) entry which is preliminary data.</text>
</comment>
<dbReference type="EMBL" id="VSRR010114939">
    <property type="protein sequence ID" value="MPC98631.1"/>
    <property type="molecule type" value="Genomic_DNA"/>
</dbReference>
<evidence type="ECO:0000313" key="2">
    <source>
        <dbReference type="Proteomes" id="UP000324222"/>
    </source>
</evidence>
<dbReference type="AlphaFoldDB" id="A0A5B7JKL4"/>
<organism evidence="1 2">
    <name type="scientific">Portunus trituberculatus</name>
    <name type="common">Swimming crab</name>
    <name type="synonym">Neptunus trituberculatus</name>
    <dbReference type="NCBI Taxonomy" id="210409"/>
    <lineage>
        <taxon>Eukaryota</taxon>
        <taxon>Metazoa</taxon>
        <taxon>Ecdysozoa</taxon>
        <taxon>Arthropoda</taxon>
        <taxon>Crustacea</taxon>
        <taxon>Multicrustacea</taxon>
        <taxon>Malacostraca</taxon>
        <taxon>Eumalacostraca</taxon>
        <taxon>Eucarida</taxon>
        <taxon>Decapoda</taxon>
        <taxon>Pleocyemata</taxon>
        <taxon>Brachyura</taxon>
        <taxon>Eubrachyura</taxon>
        <taxon>Portunoidea</taxon>
        <taxon>Portunidae</taxon>
        <taxon>Portuninae</taxon>
        <taxon>Portunus</taxon>
    </lineage>
</organism>
<reference evidence="1 2" key="1">
    <citation type="submission" date="2019-05" db="EMBL/GenBank/DDBJ databases">
        <title>Another draft genome of Portunus trituberculatus and its Hox gene families provides insights of decapod evolution.</title>
        <authorList>
            <person name="Jeong J.-H."/>
            <person name="Song I."/>
            <person name="Kim S."/>
            <person name="Choi T."/>
            <person name="Kim D."/>
            <person name="Ryu S."/>
            <person name="Kim W."/>
        </authorList>
    </citation>
    <scope>NUCLEOTIDE SEQUENCE [LARGE SCALE GENOMIC DNA]</scope>
    <source>
        <tissue evidence="1">Muscle</tissue>
    </source>
</reference>
<keyword evidence="2" id="KW-1185">Reference proteome</keyword>
<proteinExistence type="predicted"/>
<evidence type="ECO:0000313" key="1">
    <source>
        <dbReference type="EMBL" id="MPC98631.1"/>
    </source>
</evidence>
<gene>
    <name evidence="1" type="ORF">E2C01_094007</name>
</gene>
<protein>
    <submittedName>
        <fullName evidence="1">Uncharacterized protein</fullName>
    </submittedName>
</protein>